<dbReference type="PANTHER" id="PTHR33755">
    <property type="entry name" value="TOXIN PARE1-RELATED"/>
    <property type="match status" value="1"/>
</dbReference>
<dbReference type="InterPro" id="IPR051803">
    <property type="entry name" value="TA_system_RelE-like_toxin"/>
</dbReference>
<accession>A0A7W8U8P0</accession>
<evidence type="ECO:0000256" key="1">
    <source>
        <dbReference type="ARBA" id="ARBA00006226"/>
    </source>
</evidence>
<reference evidence="3 4" key="1">
    <citation type="submission" date="2020-08" db="EMBL/GenBank/DDBJ databases">
        <title>Genomic Encyclopedia of Type Strains, Phase IV (KMG-V): Genome sequencing to study the core and pangenomes of soil and plant-associated prokaryotes.</title>
        <authorList>
            <person name="Whitman W."/>
        </authorList>
    </citation>
    <scope>NUCLEOTIDE SEQUENCE [LARGE SCALE GENOMIC DNA]</scope>
    <source>
        <strain evidence="3 4">SEMIA 4084</strain>
    </source>
</reference>
<dbReference type="EMBL" id="JACHBK010000002">
    <property type="protein sequence ID" value="MBB5534309.1"/>
    <property type="molecule type" value="Genomic_DNA"/>
</dbReference>
<dbReference type="InterPro" id="IPR035093">
    <property type="entry name" value="RelE/ParE_toxin_dom_sf"/>
</dbReference>
<dbReference type="InterPro" id="IPR007712">
    <property type="entry name" value="RelE/ParE_toxin"/>
</dbReference>
<protein>
    <submittedName>
        <fullName evidence="3">Toxin ParE1/3/4</fullName>
    </submittedName>
</protein>
<keyword evidence="4" id="KW-1185">Reference proteome</keyword>
<comment type="similarity">
    <text evidence="1">Belongs to the RelE toxin family.</text>
</comment>
<dbReference type="RefSeq" id="WP_018326880.1">
    <property type="nucleotide sequence ID" value="NZ_JACHBK010000002.1"/>
</dbReference>
<dbReference type="Gene3D" id="3.30.2310.20">
    <property type="entry name" value="RelE-like"/>
    <property type="match status" value="1"/>
</dbReference>
<comment type="caution">
    <text evidence="3">The sequence shown here is derived from an EMBL/GenBank/DDBJ whole genome shotgun (WGS) entry which is preliminary data.</text>
</comment>
<evidence type="ECO:0000256" key="2">
    <source>
        <dbReference type="ARBA" id="ARBA00022649"/>
    </source>
</evidence>
<name>A0A7W8U8P0_9HYPH</name>
<gene>
    <name evidence="3" type="ORF">GGD55_000980</name>
</gene>
<organism evidence="3 4">
    <name type="scientific">Rhizobium giardinii</name>
    <dbReference type="NCBI Taxonomy" id="56731"/>
    <lineage>
        <taxon>Bacteria</taxon>
        <taxon>Pseudomonadati</taxon>
        <taxon>Pseudomonadota</taxon>
        <taxon>Alphaproteobacteria</taxon>
        <taxon>Hyphomicrobiales</taxon>
        <taxon>Rhizobiaceae</taxon>
        <taxon>Rhizobium/Agrobacterium group</taxon>
        <taxon>Rhizobium</taxon>
    </lineage>
</organism>
<keyword evidence="2" id="KW-1277">Toxin-antitoxin system</keyword>
<dbReference type="Pfam" id="PF05016">
    <property type="entry name" value="ParE_toxin"/>
    <property type="match status" value="1"/>
</dbReference>
<sequence>MALEIRRLPRAKADLIEIWRYIARDNEGAADRLLDRVQSALLMLSNQPVAGRARPELHDDLRSFAVGNYIIFYTFGETTLTVVRVLSGFRDISEDMMR</sequence>
<dbReference type="AlphaFoldDB" id="A0A7W8U8P0"/>
<evidence type="ECO:0000313" key="3">
    <source>
        <dbReference type="EMBL" id="MBB5534309.1"/>
    </source>
</evidence>
<dbReference type="Proteomes" id="UP000585507">
    <property type="component" value="Unassembled WGS sequence"/>
</dbReference>
<evidence type="ECO:0000313" key="4">
    <source>
        <dbReference type="Proteomes" id="UP000585507"/>
    </source>
</evidence>
<proteinExistence type="inferred from homology"/>